<organism evidence="3 4">
    <name type="scientific">Curvularia clavata</name>
    <dbReference type="NCBI Taxonomy" id="95742"/>
    <lineage>
        <taxon>Eukaryota</taxon>
        <taxon>Fungi</taxon>
        <taxon>Dikarya</taxon>
        <taxon>Ascomycota</taxon>
        <taxon>Pezizomycotina</taxon>
        <taxon>Dothideomycetes</taxon>
        <taxon>Pleosporomycetidae</taxon>
        <taxon>Pleosporales</taxon>
        <taxon>Pleosporineae</taxon>
        <taxon>Pleosporaceae</taxon>
        <taxon>Curvularia</taxon>
    </lineage>
</organism>
<name>A0A9Q9DTM5_CURCL</name>
<dbReference type="AlphaFoldDB" id="A0A9Q9DTM5"/>
<dbReference type="InterPro" id="IPR036249">
    <property type="entry name" value="Thioredoxin-like_sf"/>
</dbReference>
<evidence type="ECO:0000259" key="2">
    <source>
        <dbReference type="PROSITE" id="PS51352"/>
    </source>
</evidence>
<dbReference type="Gene3D" id="3.40.30.10">
    <property type="entry name" value="Glutaredoxin"/>
    <property type="match status" value="1"/>
</dbReference>
<sequence>MLRPTISLFRVLGKPIPTTSTHRAFSLFPSSARSHQNRIFDPVRQPNDLHTLTLLNAADNRTLITFWTASWCQTCQTIKPLIRKLIEEEKVGEQEGGLGFVEVLMDSTLLEDLPIRYRISSMPTLLAFSRQEAQFDTRLTRPEEMRNKDFLREWLVKEAQRGGRKGGGGGSMFGAKDDPEEKK</sequence>
<evidence type="ECO:0000313" key="3">
    <source>
        <dbReference type="EMBL" id="USP78907.1"/>
    </source>
</evidence>
<dbReference type="EMBL" id="CP089277">
    <property type="protein sequence ID" value="USP78907.1"/>
    <property type="molecule type" value="Genomic_DNA"/>
</dbReference>
<dbReference type="Pfam" id="PF00085">
    <property type="entry name" value="Thioredoxin"/>
    <property type="match status" value="1"/>
</dbReference>
<dbReference type="InterPro" id="IPR013766">
    <property type="entry name" value="Thioredoxin_domain"/>
</dbReference>
<gene>
    <name evidence="3" type="ORF">yc1106_06181</name>
</gene>
<evidence type="ECO:0000256" key="1">
    <source>
        <dbReference type="SAM" id="MobiDB-lite"/>
    </source>
</evidence>
<accession>A0A9Q9DTM5</accession>
<dbReference type="OrthoDB" id="19690at2759"/>
<dbReference type="VEuPathDB" id="FungiDB:yc1106_06181"/>
<dbReference type="PROSITE" id="PS51352">
    <property type="entry name" value="THIOREDOXIN_2"/>
    <property type="match status" value="1"/>
</dbReference>
<evidence type="ECO:0000313" key="4">
    <source>
        <dbReference type="Proteomes" id="UP001056012"/>
    </source>
</evidence>
<dbReference type="CDD" id="cd02947">
    <property type="entry name" value="TRX_family"/>
    <property type="match status" value="1"/>
</dbReference>
<reference evidence="3" key="1">
    <citation type="submission" date="2021-12" db="EMBL/GenBank/DDBJ databases">
        <title>Curvularia clavata genome.</title>
        <authorList>
            <person name="Cao Y."/>
        </authorList>
    </citation>
    <scope>NUCLEOTIDE SEQUENCE</scope>
    <source>
        <strain evidence="3">Yc1106</strain>
    </source>
</reference>
<dbReference type="SUPFAM" id="SSF52833">
    <property type="entry name" value="Thioredoxin-like"/>
    <property type="match status" value="1"/>
</dbReference>
<feature type="domain" description="Thioredoxin" evidence="2">
    <location>
        <begin position="16"/>
        <end position="160"/>
    </location>
</feature>
<proteinExistence type="predicted"/>
<protein>
    <recommendedName>
        <fullName evidence="2">Thioredoxin domain-containing protein</fullName>
    </recommendedName>
</protein>
<keyword evidence="4" id="KW-1185">Reference proteome</keyword>
<feature type="region of interest" description="Disordered" evidence="1">
    <location>
        <begin position="160"/>
        <end position="183"/>
    </location>
</feature>
<dbReference type="Proteomes" id="UP001056012">
    <property type="component" value="Chromosome 4"/>
</dbReference>